<feature type="region of interest" description="Disordered" evidence="1">
    <location>
        <begin position="108"/>
        <end position="147"/>
    </location>
</feature>
<sequence>MRALACALKGLIPHVHPGATMKVKATALAISPSLLSHWLSGRRLPAPEALRQLYDLAADGVLNSSGTSLSCSFAELEELLHAARKSTCRRCGDGCVCNERDRQRGRVVGGGSLRRSSASAAEREPLGGIEALRRSSGATPQGAGLPEHLTEIPHVDQINLLWSLGTTLNEEEIGATVSALAGAGMPHEMEILLRAAESAGKDSVKITIAFGEAR</sequence>
<reference evidence="2 3" key="1">
    <citation type="submission" date="2015-06" db="EMBL/GenBank/DDBJ databases">
        <authorList>
            <person name="Ju K.-S."/>
            <person name="Doroghazi J.R."/>
            <person name="Metcalf W.W."/>
        </authorList>
    </citation>
    <scope>NUCLEOTIDE SEQUENCE [LARGE SCALE GENOMIC DNA]</scope>
    <source>
        <strain evidence="2 3">NRRL 3414</strain>
    </source>
</reference>
<gene>
    <name evidence="2" type="ORF">ACM01_22970</name>
</gene>
<dbReference type="EMBL" id="LFNT01000027">
    <property type="protein sequence ID" value="KMS72416.1"/>
    <property type="molecule type" value="Genomic_DNA"/>
</dbReference>
<organism evidence="2 3">
    <name type="scientific">Streptomyces viridochromogenes</name>
    <dbReference type="NCBI Taxonomy" id="1938"/>
    <lineage>
        <taxon>Bacteria</taxon>
        <taxon>Bacillati</taxon>
        <taxon>Actinomycetota</taxon>
        <taxon>Actinomycetes</taxon>
        <taxon>Kitasatosporales</taxon>
        <taxon>Streptomycetaceae</taxon>
        <taxon>Streptomyces</taxon>
    </lineage>
</organism>
<name>A0A0J7Z891_STRVR</name>
<dbReference type="AlphaFoldDB" id="A0A0J7Z891"/>
<proteinExistence type="predicted"/>
<protein>
    <submittedName>
        <fullName evidence="2">Uncharacterized protein</fullName>
    </submittedName>
</protein>
<accession>A0A0J7Z891</accession>
<evidence type="ECO:0000313" key="2">
    <source>
        <dbReference type="EMBL" id="KMS72416.1"/>
    </source>
</evidence>
<dbReference type="PATRIC" id="fig|1938.3.peg.3483"/>
<comment type="caution">
    <text evidence="2">The sequence shown here is derived from an EMBL/GenBank/DDBJ whole genome shotgun (WGS) entry which is preliminary data.</text>
</comment>
<evidence type="ECO:0000313" key="3">
    <source>
        <dbReference type="Proteomes" id="UP000037432"/>
    </source>
</evidence>
<evidence type="ECO:0000256" key="1">
    <source>
        <dbReference type="SAM" id="MobiDB-lite"/>
    </source>
</evidence>
<dbReference type="Proteomes" id="UP000037432">
    <property type="component" value="Unassembled WGS sequence"/>
</dbReference>